<accession>A0A7V7UC60</accession>
<comment type="caution">
    <text evidence="1">The sequence shown here is derived from an EMBL/GenBank/DDBJ whole genome shotgun (WGS) entry which is preliminary data.</text>
</comment>
<dbReference type="InterPro" id="IPR024787">
    <property type="entry name" value="EcsC"/>
</dbReference>
<dbReference type="Pfam" id="PF12787">
    <property type="entry name" value="EcsC"/>
    <property type="match status" value="1"/>
</dbReference>
<proteinExistence type="predicted"/>
<dbReference type="PANTHER" id="PTHR41260">
    <property type="entry name" value="PROTEIN ECSC"/>
    <property type="match status" value="1"/>
</dbReference>
<evidence type="ECO:0000313" key="1">
    <source>
        <dbReference type="EMBL" id="KAB1438334.1"/>
    </source>
</evidence>
<dbReference type="EMBL" id="WAGX01000005">
    <property type="protein sequence ID" value="KAB1438334.1"/>
    <property type="molecule type" value="Genomic_DNA"/>
</dbReference>
<evidence type="ECO:0000313" key="2">
    <source>
        <dbReference type="Proteomes" id="UP000461768"/>
    </source>
</evidence>
<dbReference type="OrthoDB" id="1852051at2"/>
<sequence length="269" mass="30498">MDKRDMLIKQFNQTQKQENKILNQKENALFKEKMKPALDKLQEKIPTKIRTGLDTAFYKGFMLVFEKGSPVIEKTYNKEKLEIDYDLNNYAVDKHSSKRHIKRMDRSSNQSKALNQSIAAVEGGVLGLLGIGLADIPIFLSVMVKTINEIALHYGYPYNTQEEKIFMLSIICGALSKGESQKMYSEKIDAIGRSIDSAFVLTYDLDEIMKETSTLLSTTLLTAKVIQGIPIVGILGGTVNPVIIHKLGKYAKVKYKKRFLQKKILEQQK</sequence>
<dbReference type="Proteomes" id="UP000461768">
    <property type="component" value="Unassembled WGS sequence"/>
</dbReference>
<dbReference type="RefSeq" id="WP_151145604.1">
    <property type="nucleotide sequence ID" value="NZ_WAGX01000005.1"/>
</dbReference>
<name>A0A7V7UC60_9FIRM</name>
<keyword evidence="2" id="KW-1185">Reference proteome</keyword>
<gene>
    <name evidence="1" type="ORF">F7O84_12350</name>
</gene>
<organism evidence="1 2">
    <name type="scientific">Candidatus Galacturonatibacter soehngenii</name>
    <dbReference type="NCBI Taxonomy" id="2307010"/>
    <lineage>
        <taxon>Bacteria</taxon>
        <taxon>Bacillati</taxon>
        <taxon>Bacillota</taxon>
        <taxon>Clostridia</taxon>
        <taxon>Lachnospirales</taxon>
        <taxon>Lachnospiraceae</taxon>
        <taxon>Candidatus Galacturonatibacter</taxon>
    </lineage>
</organism>
<reference evidence="1 2" key="1">
    <citation type="submission" date="2019-09" db="EMBL/GenBank/DDBJ databases">
        <authorList>
            <person name="Valk L.C."/>
        </authorList>
    </citation>
    <scope>NUCLEOTIDE SEQUENCE [LARGE SCALE GENOMIC DNA]</scope>
    <source>
        <strain evidence="1">GalUA</strain>
    </source>
</reference>
<dbReference type="AlphaFoldDB" id="A0A7V7UC60"/>
<protein>
    <submittedName>
        <fullName evidence="1">EcsC family protein</fullName>
    </submittedName>
</protein>
<dbReference type="PANTHER" id="PTHR41260:SF1">
    <property type="entry name" value="PROTEIN ECSC"/>
    <property type="match status" value="1"/>
</dbReference>
<reference evidence="1 2" key="2">
    <citation type="submission" date="2020-02" db="EMBL/GenBank/DDBJ databases">
        <title>Candidatus Galacturonibacter soehngenii shows hetero-acetogenic catabolism of galacturonic acid but lacks a canonical carbon monoxide dehydrogenase/acetyl-CoA synthase complex.</title>
        <authorList>
            <person name="Diender M."/>
            <person name="Stouten G.R."/>
            <person name="Petersen J.F."/>
            <person name="Nielsen P.H."/>
            <person name="Dueholm M.S."/>
            <person name="Pronk J.T."/>
            <person name="Van Loosdrecht M.C.M."/>
        </authorList>
    </citation>
    <scope>NUCLEOTIDE SEQUENCE [LARGE SCALE GENOMIC DNA]</scope>
    <source>
        <strain evidence="1">GalUA</strain>
    </source>
</reference>